<dbReference type="AlphaFoldDB" id="A0A538U7Y5"/>
<evidence type="ECO:0000313" key="2">
    <source>
        <dbReference type="EMBL" id="TMQ72012.1"/>
    </source>
</evidence>
<comment type="caution">
    <text evidence="2">The sequence shown here is derived from an EMBL/GenBank/DDBJ whole genome shotgun (WGS) entry which is preliminary data.</text>
</comment>
<accession>A0A538U7Y5</accession>
<gene>
    <name evidence="2" type="ORF">E6K81_08650</name>
</gene>
<name>A0A538U7Y5_UNCEI</name>
<reference evidence="2 3" key="1">
    <citation type="journal article" date="2019" name="Nat. Microbiol.">
        <title>Mediterranean grassland soil C-N compound turnover is dependent on rainfall and depth, and is mediated by genomically divergent microorganisms.</title>
        <authorList>
            <person name="Diamond S."/>
            <person name="Andeer P.F."/>
            <person name="Li Z."/>
            <person name="Crits-Christoph A."/>
            <person name="Burstein D."/>
            <person name="Anantharaman K."/>
            <person name="Lane K.R."/>
            <person name="Thomas B.C."/>
            <person name="Pan C."/>
            <person name="Northen T.R."/>
            <person name="Banfield J.F."/>
        </authorList>
    </citation>
    <scope>NUCLEOTIDE SEQUENCE [LARGE SCALE GENOMIC DNA]</scope>
    <source>
        <strain evidence="2">WS_11</strain>
    </source>
</reference>
<protein>
    <submittedName>
        <fullName evidence="2">Uncharacterized protein</fullName>
    </submittedName>
</protein>
<evidence type="ECO:0000256" key="1">
    <source>
        <dbReference type="SAM" id="MobiDB-lite"/>
    </source>
</evidence>
<organism evidence="2 3">
    <name type="scientific">Eiseniibacteriota bacterium</name>
    <dbReference type="NCBI Taxonomy" id="2212470"/>
    <lineage>
        <taxon>Bacteria</taxon>
        <taxon>Candidatus Eiseniibacteriota</taxon>
    </lineage>
</organism>
<feature type="region of interest" description="Disordered" evidence="1">
    <location>
        <begin position="29"/>
        <end position="83"/>
    </location>
</feature>
<dbReference type="Proteomes" id="UP000319771">
    <property type="component" value="Unassembled WGS sequence"/>
</dbReference>
<sequence length="107" mass="11340">MRRLVVKRWLAIVLTLIVLFTSGVFVPSRARADSGTDPITIGDNGGGSPPAGDPDGPAGPTKRIGRSVRNGTGYAAPSVGDGGSVMSVWKWRIQVVLQALRIRIARF</sequence>
<proteinExistence type="predicted"/>
<dbReference type="EMBL" id="VBPB01000126">
    <property type="protein sequence ID" value="TMQ72012.1"/>
    <property type="molecule type" value="Genomic_DNA"/>
</dbReference>
<evidence type="ECO:0000313" key="3">
    <source>
        <dbReference type="Proteomes" id="UP000319771"/>
    </source>
</evidence>